<dbReference type="Proteomes" id="UP000813444">
    <property type="component" value="Unassembled WGS sequence"/>
</dbReference>
<feature type="compositionally biased region" description="Low complexity" evidence="1">
    <location>
        <begin position="357"/>
        <end position="368"/>
    </location>
</feature>
<name>A0A8K0WJM9_9HYPO</name>
<evidence type="ECO:0000256" key="1">
    <source>
        <dbReference type="SAM" id="MobiDB-lite"/>
    </source>
</evidence>
<evidence type="ECO:0000313" key="2">
    <source>
        <dbReference type="EMBL" id="KAH7304186.1"/>
    </source>
</evidence>
<dbReference type="EMBL" id="JAGPNK010000025">
    <property type="protein sequence ID" value="KAH7304186.1"/>
    <property type="molecule type" value="Genomic_DNA"/>
</dbReference>
<protein>
    <submittedName>
        <fullName evidence="2">Uncharacterized protein</fullName>
    </submittedName>
</protein>
<proteinExistence type="predicted"/>
<accession>A0A8K0WJM9</accession>
<evidence type="ECO:0000313" key="3">
    <source>
        <dbReference type="Proteomes" id="UP000813444"/>
    </source>
</evidence>
<feature type="region of interest" description="Disordered" evidence="1">
    <location>
        <begin position="325"/>
        <end position="403"/>
    </location>
</feature>
<reference evidence="2" key="1">
    <citation type="journal article" date="2021" name="Nat. Commun.">
        <title>Genetic determinants of endophytism in the Arabidopsis root mycobiome.</title>
        <authorList>
            <person name="Mesny F."/>
            <person name="Miyauchi S."/>
            <person name="Thiergart T."/>
            <person name="Pickel B."/>
            <person name="Atanasova L."/>
            <person name="Karlsson M."/>
            <person name="Huettel B."/>
            <person name="Barry K.W."/>
            <person name="Haridas S."/>
            <person name="Chen C."/>
            <person name="Bauer D."/>
            <person name="Andreopoulos W."/>
            <person name="Pangilinan J."/>
            <person name="LaButti K."/>
            <person name="Riley R."/>
            <person name="Lipzen A."/>
            <person name="Clum A."/>
            <person name="Drula E."/>
            <person name="Henrissat B."/>
            <person name="Kohler A."/>
            <person name="Grigoriev I.V."/>
            <person name="Martin F.M."/>
            <person name="Hacquard S."/>
        </authorList>
    </citation>
    <scope>NUCLEOTIDE SEQUENCE</scope>
    <source>
        <strain evidence="2">MPI-CAGE-CH-0235</strain>
    </source>
</reference>
<comment type="caution">
    <text evidence="2">The sequence shown here is derived from an EMBL/GenBank/DDBJ whole genome shotgun (WGS) entry which is preliminary data.</text>
</comment>
<dbReference type="AlphaFoldDB" id="A0A8K0WJM9"/>
<feature type="compositionally biased region" description="Acidic residues" evidence="1">
    <location>
        <begin position="338"/>
        <end position="356"/>
    </location>
</feature>
<gene>
    <name evidence="2" type="ORF">B0I35DRAFT_153388</name>
</gene>
<sequence length="422" mass="45598">MTLPSRNLYACACVFHFFTSNTNNMHSSVFTQGITGLLPLLVRYPDHSLKARQDVPRPSDDITALFPRDNSSAVLEGAGLNDLPEINGTLSRWDDGLVPRSCADILQFSEARLVGGNCSVDNLVVYNLTYADCSDPWVLCQCPEAANVLDASVANFGRLPVATRENVRSLILSPEHSFTGEGQVLGAAFPPQGDLVMYGNRSNITVFLHEAAHILDYTLTSRVDTVYSEQERWRDIVEDGTCVPDNYSTTSYTEAYAQTAVLVAYELNIGSLDDLVNYTCMSDAMDTVTEQLGDLLTYQEDATCSPVEERFAPIDIWCVRDGEAGPCSENQGDGEGSQGDDEDNNEDGESNNEDNESNNQDGEQGNQDDGQDGGQDGQDDGQGDGGSQGNEDGSESRASRSMFGTGLTVVVMAAMIHVSGPV</sequence>
<organism evidence="2 3">
    <name type="scientific">Stachybotrys elegans</name>
    <dbReference type="NCBI Taxonomy" id="80388"/>
    <lineage>
        <taxon>Eukaryota</taxon>
        <taxon>Fungi</taxon>
        <taxon>Dikarya</taxon>
        <taxon>Ascomycota</taxon>
        <taxon>Pezizomycotina</taxon>
        <taxon>Sordariomycetes</taxon>
        <taxon>Hypocreomycetidae</taxon>
        <taxon>Hypocreales</taxon>
        <taxon>Stachybotryaceae</taxon>
        <taxon>Stachybotrys</taxon>
    </lineage>
</organism>
<dbReference type="OrthoDB" id="2142213at2759"/>
<keyword evidence="3" id="KW-1185">Reference proteome</keyword>
<dbReference type="SUPFAM" id="SSF55486">
    <property type="entry name" value="Metalloproteases ('zincins'), catalytic domain"/>
    <property type="match status" value="1"/>
</dbReference>